<feature type="transmembrane region" description="Helical" evidence="9">
    <location>
        <begin position="199"/>
        <end position="217"/>
    </location>
</feature>
<name>A0ABY4DUN8_9NEIS</name>
<comment type="subcellular location">
    <subcellularLocation>
        <location evidence="1">Cell membrane</location>
        <topology evidence="1">Multi-pass membrane protein</topology>
    </subcellularLocation>
</comment>
<dbReference type="PANTHER" id="PTHR33451">
    <property type="entry name" value="MALATE-2H(+)/NA(+)-LACTATE ANTIPORTER"/>
    <property type="match status" value="1"/>
</dbReference>
<keyword evidence="7 9" id="KW-0472">Membrane</keyword>
<dbReference type="NCBIfam" id="TIGR00931">
    <property type="entry name" value="antiport_nhaC"/>
    <property type="match status" value="1"/>
</dbReference>
<feature type="transmembrane region" description="Helical" evidence="9">
    <location>
        <begin position="431"/>
        <end position="453"/>
    </location>
</feature>
<gene>
    <name evidence="11" type="primary">nhaC</name>
    <name evidence="11" type="ORF">LVJ83_03665</name>
</gene>
<evidence type="ECO:0000256" key="4">
    <source>
        <dbReference type="ARBA" id="ARBA00022475"/>
    </source>
</evidence>
<evidence type="ECO:0000313" key="12">
    <source>
        <dbReference type="Proteomes" id="UP000829817"/>
    </source>
</evidence>
<dbReference type="EMBL" id="CP091508">
    <property type="protein sequence ID" value="UOO82571.1"/>
    <property type="molecule type" value="Genomic_DNA"/>
</dbReference>
<evidence type="ECO:0000256" key="8">
    <source>
        <dbReference type="ARBA" id="ARBA00038435"/>
    </source>
</evidence>
<proteinExistence type="inferred from homology"/>
<keyword evidence="3" id="KW-0050">Antiport</keyword>
<feature type="transmembrane region" description="Helical" evidence="9">
    <location>
        <begin position="37"/>
        <end position="54"/>
    </location>
</feature>
<dbReference type="RefSeq" id="WP_244786408.1">
    <property type="nucleotide sequence ID" value="NZ_CP091508.1"/>
</dbReference>
<organism evidence="11 12">
    <name type="scientific">Uruburuella testudinis</name>
    <dbReference type="NCBI Taxonomy" id="1282863"/>
    <lineage>
        <taxon>Bacteria</taxon>
        <taxon>Pseudomonadati</taxon>
        <taxon>Pseudomonadota</taxon>
        <taxon>Betaproteobacteria</taxon>
        <taxon>Neisseriales</taxon>
        <taxon>Neisseriaceae</taxon>
        <taxon>Uruburuella</taxon>
    </lineage>
</organism>
<keyword evidence="5 9" id="KW-0812">Transmembrane</keyword>
<dbReference type="InterPro" id="IPR004770">
    <property type="entry name" value="Na/H_antiport_NhaC"/>
</dbReference>
<feature type="transmembrane region" description="Helical" evidence="9">
    <location>
        <begin position="258"/>
        <end position="277"/>
    </location>
</feature>
<reference evidence="11 12" key="1">
    <citation type="journal article" date="2022" name="Res Sq">
        <title>Evolution of multicellular longitudinally dividing oral cavity symbionts (Neisseriaceae).</title>
        <authorList>
            <person name="Nyongesa S."/>
            <person name="Weber P."/>
            <person name="Bernet E."/>
            <person name="Pullido F."/>
            <person name="Nieckarz M."/>
            <person name="Delaby M."/>
            <person name="Nieves C."/>
            <person name="Viehboeck T."/>
            <person name="Krause N."/>
            <person name="Rivera-Millot A."/>
            <person name="Nakamura A."/>
            <person name="Vischer N."/>
            <person name="VanNieuwenhze M."/>
            <person name="Brun Y."/>
            <person name="Cava F."/>
            <person name="Bulgheresi S."/>
            <person name="Veyrier F."/>
        </authorList>
    </citation>
    <scope>NUCLEOTIDE SEQUENCE [LARGE SCALE GENOMIC DNA]</scope>
    <source>
        <strain evidence="11 12">CCUG 63373m</strain>
    </source>
</reference>
<dbReference type="InterPro" id="IPR018461">
    <property type="entry name" value="Na/H_Antiport_NhaC-like_C"/>
</dbReference>
<evidence type="ECO:0000256" key="9">
    <source>
        <dbReference type="SAM" id="Phobius"/>
    </source>
</evidence>
<accession>A0ABY4DUN8</accession>
<evidence type="ECO:0000256" key="2">
    <source>
        <dbReference type="ARBA" id="ARBA00022448"/>
    </source>
</evidence>
<feature type="transmembrane region" description="Helical" evidence="9">
    <location>
        <begin position="237"/>
        <end position="253"/>
    </location>
</feature>
<evidence type="ECO:0000313" key="11">
    <source>
        <dbReference type="EMBL" id="UOO82571.1"/>
    </source>
</evidence>
<keyword evidence="6 9" id="KW-1133">Transmembrane helix</keyword>
<dbReference type="Proteomes" id="UP000829817">
    <property type="component" value="Chromosome"/>
</dbReference>
<keyword evidence="4" id="KW-1003">Cell membrane</keyword>
<evidence type="ECO:0000259" key="10">
    <source>
        <dbReference type="Pfam" id="PF03553"/>
    </source>
</evidence>
<keyword evidence="12" id="KW-1185">Reference proteome</keyword>
<dbReference type="Pfam" id="PF03553">
    <property type="entry name" value="Na_H_antiporter"/>
    <property type="match status" value="1"/>
</dbReference>
<feature type="domain" description="Na+/H+ antiporter NhaC-like C-terminal" evidence="10">
    <location>
        <begin position="162"/>
        <end position="452"/>
    </location>
</feature>
<evidence type="ECO:0000256" key="5">
    <source>
        <dbReference type="ARBA" id="ARBA00022692"/>
    </source>
</evidence>
<feature type="transmembrane region" description="Helical" evidence="9">
    <location>
        <begin position="75"/>
        <end position="99"/>
    </location>
</feature>
<feature type="transmembrane region" description="Helical" evidence="9">
    <location>
        <begin position="111"/>
        <end position="144"/>
    </location>
</feature>
<evidence type="ECO:0000256" key="3">
    <source>
        <dbReference type="ARBA" id="ARBA00022449"/>
    </source>
</evidence>
<feature type="transmembrane region" description="Helical" evidence="9">
    <location>
        <begin position="314"/>
        <end position="340"/>
    </location>
</feature>
<evidence type="ECO:0000256" key="6">
    <source>
        <dbReference type="ARBA" id="ARBA00022989"/>
    </source>
</evidence>
<protein>
    <submittedName>
        <fullName evidence="11">Na+/H+ antiporter NhaC</fullName>
    </submittedName>
</protein>
<sequence length="458" mass="49253">MFSFKPLLEMPRPEAFLVGTLMVAAMGYSIISLGWLPHMAILAAIMALLLYGMLRGAKYADMQNRMVASVGQGMGAVYLFFFIGLLVSALMMSGAIPTLMYYGFGWISPQYFYFSAFVLSSLIGIAIGSSLTTCATIGVAFIGMGEAFHADLAMTAGAVVSGAFFGDKMSPLSDTTGIAASVVGIDLFEHIRNMAYTTIPAWLITAALTLWLLPAVAANDLNSTAVFREQLSASRLVHAYSLLPFALLVLLAVRRVNAIVAMMATILLALVVTYFHSSPDLTQLGGWFYGGFKPEGDFENIGRLVSRGGIESMFFTQTIVILGLSLGGLLFALGIIPALLESMRRFLTNAGRATFSVAATAVGVNVLVGEQYLSVLLAGETFKPVYDKLGLHPRNLSRTLEDAGTVINPLVPWSVCGVFISQALGVPVWAYLPYAFFCYLCLLLTLLFGWTGLTLSKK</sequence>
<keyword evidence="2" id="KW-0813">Transport</keyword>
<evidence type="ECO:0000256" key="1">
    <source>
        <dbReference type="ARBA" id="ARBA00004651"/>
    </source>
</evidence>
<dbReference type="PANTHER" id="PTHR33451:SF6">
    <property type="entry name" value="NA(+)_H(+) ANTIPORTER NHAC"/>
    <property type="match status" value="1"/>
</dbReference>
<evidence type="ECO:0000256" key="7">
    <source>
        <dbReference type="ARBA" id="ARBA00023136"/>
    </source>
</evidence>
<comment type="similarity">
    <text evidence="8">Belongs to the NhaC Na(+)/H(+) (TC 2.A.35) antiporter family.</text>
</comment>
<dbReference type="InterPro" id="IPR052180">
    <property type="entry name" value="NhaC_Na-H+_Antiporter"/>
</dbReference>